<feature type="non-terminal residue" evidence="2">
    <location>
        <position position="237"/>
    </location>
</feature>
<keyword evidence="3" id="KW-1185">Reference proteome</keyword>
<proteinExistence type="predicted"/>
<gene>
    <name evidence="2" type="ORF">Vafri_12669</name>
</gene>
<organism evidence="2 3">
    <name type="scientific">Volvox africanus</name>
    <dbReference type="NCBI Taxonomy" id="51714"/>
    <lineage>
        <taxon>Eukaryota</taxon>
        <taxon>Viridiplantae</taxon>
        <taxon>Chlorophyta</taxon>
        <taxon>core chlorophytes</taxon>
        <taxon>Chlorophyceae</taxon>
        <taxon>CS clade</taxon>
        <taxon>Chlamydomonadales</taxon>
        <taxon>Volvocaceae</taxon>
        <taxon>Volvox</taxon>
    </lineage>
</organism>
<name>A0A8J4B9Y8_9CHLO</name>
<feature type="region of interest" description="Disordered" evidence="1">
    <location>
        <begin position="200"/>
        <end position="237"/>
    </location>
</feature>
<evidence type="ECO:0000313" key="2">
    <source>
        <dbReference type="EMBL" id="GIL57450.1"/>
    </source>
</evidence>
<dbReference type="AlphaFoldDB" id="A0A8J4B9Y8"/>
<dbReference type="EMBL" id="BNCO01000027">
    <property type="protein sequence ID" value="GIL57450.1"/>
    <property type="molecule type" value="Genomic_DNA"/>
</dbReference>
<comment type="caution">
    <text evidence="2">The sequence shown here is derived from an EMBL/GenBank/DDBJ whole genome shotgun (WGS) entry which is preliminary data.</text>
</comment>
<evidence type="ECO:0000313" key="3">
    <source>
        <dbReference type="Proteomes" id="UP000747399"/>
    </source>
</evidence>
<sequence length="237" mass="24360">MDVRHCQVIAHFTSRRIGRVTCRILEEIRAPPSGQQPRGHGGEVGGAAPAVPMPLLDVVEVVPGAPAAVSELLNSMLGGWGLVPDAQAALAAQAPGGSRVQPSNPPHQRTPNLVTYCGAVFKADGEIVAQDAAGGGGGGGSGVGLRDQGGAVNSLAAAAAWIRDHWVRAGPGAANLTGGGGGGGSGEPPQAVMYSVPQDVRLAEEEPRRVKEHKLDEMRQRRESLQHQRCEAHTAAA</sequence>
<dbReference type="Proteomes" id="UP000747399">
    <property type="component" value="Unassembled WGS sequence"/>
</dbReference>
<evidence type="ECO:0000256" key="1">
    <source>
        <dbReference type="SAM" id="MobiDB-lite"/>
    </source>
</evidence>
<accession>A0A8J4B9Y8</accession>
<reference evidence="2" key="1">
    <citation type="journal article" date="2021" name="Proc. Natl. Acad. Sci. U.S.A.">
        <title>Three genomes in the algal genus Volvox reveal the fate of a haploid sex-determining region after a transition to homothallism.</title>
        <authorList>
            <person name="Yamamoto K."/>
            <person name="Hamaji T."/>
            <person name="Kawai-Toyooka H."/>
            <person name="Matsuzaki R."/>
            <person name="Takahashi F."/>
            <person name="Nishimura Y."/>
            <person name="Kawachi M."/>
            <person name="Noguchi H."/>
            <person name="Minakuchi Y."/>
            <person name="Umen J.G."/>
            <person name="Toyoda A."/>
            <person name="Nozaki H."/>
        </authorList>
    </citation>
    <scope>NUCLEOTIDE SEQUENCE</scope>
    <source>
        <strain evidence="2">NIES-3780</strain>
    </source>
</reference>
<protein>
    <submittedName>
        <fullName evidence="2">Uncharacterized protein</fullName>
    </submittedName>
</protein>
<feature type="compositionally biased region" description="Basic and acidic residues" evidence="1">
    <location>
        <begin position="201"/>
        <end position="237"/>
    </location>
</feature>